<evidence type="ECO:0000313" key="6">
    <source>
        <dbReference type="EMBL" id="UWZ33995.1"/>
    </source>
</evidence>
<accession>A0ABY5YW70</accession>
<evidence type="ECO:0000256" key="5">
    <source>
        <dbReference type="RuleBase" id="RU000632"/>
    </source>
</evidence>
<dbReference type="PROSITE" id="PS00234">
    <property type="entry name" value="GAS_VESICLE_A_1"/>
    <property type="match status" value="1"/>
</dbReference>
<dbReference type="Proteomes" id="UP001058271">
    <property type="component" value="Chromosome"/>
</dbReference>
<dbReference type="InterPro" id="IPR047870">
    <property type="entry name" value="Gas_vesicle_GvpA"/>
</dbReference>
<dbReference type="PROSITE" id="PS00669">
    <property type="entry name" value="GAS_VESICLE_A_2"/>
    <property type="match status" value="1"/>
</dbReference>
<keyword evidence="1 4" id="KW-0304">Gas vesicle</keyword>
<dbReference type="PANTHER" id="PTHR35344:SF4">
    <property type="entry name" value="GAS VESICLE PROTEIN A1"/>
    <property type="match status" value="1"/>
</dbReference>
<dbReference type="HAMAP" id="MF_00576">
    <property type="entry name" value="Gas_vesicle_A"/>
    <property type="match status" value="1"/>
</dbReference>
<name>A0ABY5YW70_9ACTN</name>
<reference evidence="6" key="1">
    <citation type="submission" date="2021-04" db="EMBL/GenBank/DDBJ databases">
        <title>Biosynthetic gene clusters of Dactylosporangioum roseum.</title>
        <authorList>
            <person name="Hartkoorn R.C."/>
            <person name="Beaudoing E."/>
            <person name="Hot D."/>
            <person name="Moureu S."/>
        </authorList>
    </citation>
    <scope>NUCLEOTIDE SEQUENCE</scope>
    <source>
        <strain evidence="6">NRRL B-16295</strain>
    </source>
</reference>
<dbReference type="Pfam" id="PF00741">
    <property type="entry name" value="Gas_vesicle"/>
    <property type="match status" value="1"/>
</dbReference>
<dbReference type="InterPro" id="IPR050530">
    <property type="entry name" value="GvpA"/>
</dbReference>
<evidence type="ECO:0000256" key="3">
    <source>
        <dbReference type="ARBA" id="ARBA00035646"/>
    </source>
</evidence>
<dbReference type="InterPro" id="IPR000638">
    <property type="entry name" value="Gas-vesicle_GvpA-like"/>
</dbReference>
<sequence>MSVVAAGGGGGQSSSLADVIDTILDKGIVIDAHVSVALVGIEILTINARVVVASVDTYLRFAQAVNRLDLREHEGKGLPEVVQGTARGAKGAMAGAAGKRAIEGAGERLMEKAGDVLGEIISPQERERESRGRRKD</sequence>
<proteinExistence type="inferred from homology"/>
<gene>
    <name evidence="4" type="primary">gvpA</name>
    <name evidence="6" type="ORF">Drose_22325</name>
</gene>
<dbReference type="RefSeq" id="WP_260723281.1">
    <property type="nucleotide sequence ID" value="NZ_BAAABS010000037.1"/>
</dbReference>
<evidence type="ECO:0000313" key="7">
    <source>
        <dbReference type="Proteomes" id="UP001058271"/>
    </source>
</evidence>
<keyword evidence="7" id="KW-1185">Reference proteome</keyword>
<comment type="subunit">
    <text evidence="4 5">The gas vesicle shell is 2 nm thick and consists of a single layer of this protein. It forms helical ribs nearly perpendicular to the long axis of the vesicle.</text>
</comment>
<comment type="subcellular location">
    <subcellularLocation>
        <location evidence="2 4 5">Gas vesicle shell</location>
    </subcellularLocation>
</comment>
<evidence type="ECO:0000256" key="4">
    <source>
        <dbReference type="HAMAP-Rule" id="MF_00576"/>
    </source>
</evidence>
<comment type="similarity">
    <text evidence="3 4 5">Belongs to the gas vesicle GvpA family.</text>
</comment>
<dbReference type="InterPro" id="IPR018493">
    <property type="entry name" value="GvpA-like_CS"/>
</dbReference>
<evidence type="ECO:0000256" key="2">
    <source>
        <dbReference type="ARBA" id="ARBA00035629"/>
    </source>
</evidence>
<comment type="function">
    <text evidence="4 5">Gas vesicles are hollow, gas filled proteinaceous nanostructures found in some microorganisms. During planktonic growth they allow positioning of the organism at a favorable depth for light or nutrient acquisition. GvpA forms the protein shell.</text>
</comment>
<dbReference type="PANTHER" id="PTHR35344">
    <property type="entry name" value="GAS VESICLE STRUCTURAL PROTEIN 2-RELATED"/>
    <property type="match status" value="1"/>
</dbReference>
<evidence type="ECO:0000256" key="1">
    <source>
        <dbReference type="ARBA" id="ARBA00022987"/>
    </source>
</evidence>
<organism evidence="6 7">
    <name type="scientific">Dactylosporangium roseum</name>
    <dbReference type="NCBI Taxonomy" id="47989"/>
    <lineage>
        <taxon>Bacteria</taxon>
        <taxon>Bacillati</taxon>
        <taxon>Actinomycetota</taxon>
        <taxon>Actinomycetes</taxon>
        <taxon>Micromonosporales</taxon>
        <taxon>Micromonosporaceae</taxon>
        <taxon>Dactylosporangium</taxon>
    </lineage>
</organism>
<dbReference type="EMBL" id="CP073721">
    <property type="protein sequence ID" value="UWZ33995.1"/>
    <property type="molecule type" value="Genomic_DNA"/>
</dbReference>
<protein>
    <recommendedName>
        <fullName evidence="4">Gas vesicle protein A</fullName>
        <shortName evidence="4">GVP</shortName>
    </recommendedName>
</protein>